<dbReference type="InterPro" id="IPR002196">
    <property type="entry name" value="Glyco_hydro_24"/>
</dbReference>
<sequence length="177" mass="20566">MTFRKIILFLLISLSLVVNAQARMPTEQPASTPASIFELPPFERAVCCIRFYEGMHRAKDYPYVGYGHKLRPGERYSANMSSYEAEQLLRKDLRELCAMFRSYGQDSLLLAALSYNIGPYKVTGYKGKYPKSSVLKKLEVGNRNIRDDYVNHCHWRGKRIPSIERRRYAELMLLFTP</sequence>
<dbReference type="GO" id="GO:0031640">
    <property type="term" value="P:killing of cells of another organism"/>
    <property type="evidence" value="ECO:0007669"/>
    <property type="project" value="UniProtKB-KW"/>
</dbReference>
<dbReference type="SUPFAM" id="SSF53955">
    <property type="entry name" value="Lysozyme-like"/>
    <property type="match status" value="1"/>
</dbReference>
<dbReference type="Gene3D" id="1.10.530.40">
    <property type="match status" value="1"/>
</dbReference>
<dbReference type="EC" id="3.2.1.17" evidence="3"/>
<protein>
    <recommendedName>
        <fullName evidence="3">Lysozyme</fullName>
        <ecNumber evidence="3">3.2.1.17</ecNumber>
    </recommendedName>
</protein>
<name>A0A3R6EB99_9BACT</name>
<feature type="chain" id="PRO_5018528359" description="Lysozyme" evidence="4">
    <location>
        <begin position="21"/>
        <end position="177"/>
    </location>
</feature>
<dbReference type="GO" id="GO:0016998">
    <property type="term" value="P:cell wall macromolecule catabolic process"/>
    <property type="evidence" value="ECO:0007669"/>
    <property type="project" value="InterPro"/>
</dbReference>
<keyword evidence="1 3" id="KW-0929">Antimicrobial</keyword>
<organism evidence="5 6">
    <name type="scientific">Segatella copri</name>
    <dbReference type="NCBI Taxonomy" id="165179"/>
    <lineage>
        <taxon>Bacteria</taxon>
        <taxon>Pseudomonadati</taxon>
        <taxon>Bacteroidota</taxon>
        <taxon>Bacteroidia</taxon>
        <taxon>Bacteroidales</taxon>
        <taxon>Prevotellaceae</taxon>
        <taxon>Segatella</taxon>
    </lineage>
</organism>
<evidence type="ECO:0000256" key="4">
    <source>
        <dbReference type="SAM" id="SignalP"/>
    </source>
</evidence>
<proteinExistence type="inferred from homology"/>
<accession>A0A3R6EB99</accession>
<feature type="signal peptide" evidence="4">
    <location>
        <begin position="1"/>
        <end position="20"/>
    </location>
</feature>
<dbReference type="AlphaFoldDB" id="A0A3R6EB99"/>
<dbReference type="Pfam" id="PF00959">
    <property type="entry name" value="Phage_lysozyme"/>
    <property type="match status" value="1"/>
</dbReference>
<dbReference type="InterPro" id="IPR023347">
    <property type="entry name" value="Lysozyme_dom_sf"/>
</dbReference>
<evidence type="ECO:0000313" key="5">
    <source>
        <dbReference type="EMBL" id="RHH79332.1"/>
    </source>
</evidence>
<keyword evidence="3" id="KW-0378">Hydrolase</keyword>
<gene>
    <name evidence="5" type="ORF">DW192_11825</name>
</gene>
<dbReference type="GO" id="GO:0003796">
    <property type="term" value="F:lysozyme activity"/>
    <property type="evidence" value="ECO:0007669"/>
    <property type="project" value="UniProtKB-EC"/>
</dbReference>
<evidence type="ECO:0000313" key="6">
    <source>
        <dbReference type="Proteomes" id="UP000284548"/>
    </source>
</evidence>
<comment type="similarity">
    <text evidence="3">Belongs to the glycosyl hydrolase 24 family.</text>
</comment>
<keyword evidence="2 3" id="KW-0081">Bacteriolytic enzyme</keyword>
<comment type="caution">
    <text evidence="5">The sequence shown here is derived from an EMBL/GenBank/DDBJ whole genome shotgun (WGS) entry which is preliminary data.</text>
</comment>
<keyword evidence="3" id="KW-0326">Glycosidase</keyword>
<dbReference type="GO" id="GO:0009253">
    <property type="term" value="P:peptidoglycan catabolic process"/>
    <property type="evidence" value="ECO:0007669"/>
    <property type="project" value="InterPro"/>
</dbReference>
<reference evidence="5 6" key="1">
    <citation type="submission" date="2018-08" db="EMBL/GenBank/DDBJ databases">
        <title>A genome reference for cultivated species of the human gut microbiota.</title>
        <authorList>
            <person name="Zou Y."/>
            <person name="Xue W."/>
            <person name="Luo G."/>
        </authorList>
    </citation>
    <scope>NUCLEOTIDE SEQUENCE [LARGE SCALE GENOMIC DNA]</scope>
    <source>
        <strain evidence="5 6">AM16-54</strain>
    </source>
</reference>
<keyword evidence="4" id="KW-0732">Signal</keyword>
<dbReference type="Proteomes" id="UP000284548">
    <property type="component" value="Unassembled WGS sequence"/>
</dbReference>
<evidence type="ECO:0000256" key="3">
    <source>
        <dbReference type="RuleBase" id="RU003788"/>
    </source>
</evidence>
<dbReference type="GO" id="GO:0042742">
    <property type="term" value="P:defense response to bacterium"/>
    <property type="evidence" value="ECO:0007669"/>
    <property type="project" value="UniProtKB-KW"/>
</dbReference>
<comment type="catalytic activity">
    <reaction evidence="3">
        <text>Hydrolysis of (1-&gt;4)-beta-linkages between N-acetylmuramic acid and N-acetyl-D-glucosamine residues in a peptidoglycan and between N-acetyl-D-glucosamine residues in chitodextrins.</text>
        <dbReference type="EC" id="3.2.1.17"/>
    </reaction>
</comment>
<dbReference type="EMBL" id="QRKB01000033">
    <property type="protein sequence ID" value="RHH79332.1"/>
    <property type="molecule type" value="Genomic_DNA"/>
</dbReference>
<evidence type="ECO:0000256" key="1">
    <source>
        <dbReference type="ARBA" id="ARBA00022529"/>
    </source>
</evidence>
<evidence type="ECO:0000256" key="2">
    <source>
        <dbReference type="ARBA" id="ARBA00022638"/>
    </source>
</evidence>
<dbReference type="InterPro" id="IPR023346">
    <property type="entry name" value="Lysozyme-like_dom_sf"/>
</dbReference>